<protein>
    <submittedName>
        <fullName evidence="2">Uncharacterized protein</fullName>
    </submittedName>
</protein>
<evidence type="ECO:0000313" key="2">
    <source>
        <dbReference type="EMBL" id="CAL1406769.1"/>
    </source>
</evidence>
<name>A0AAV2G7Z1_9ROSI</name>
<dbReference type="EMBL" id="OZ034821">
    <property type="protein sequence ID" value="CAL1406769.1"/>
    <property type="molecule type" value="Genomic_DNA"/>
</dbReference>
<evidence type="ECO:0000313" key="3">
    <source>
        <dbReference type="Proteomes" id="UP001497516"/>
    </source>
</evidence>
<gene>
    <name evidence="2" type="ORF">LTRI10_LOCUS46474</name>
</gene>
<keyword evidence="3" id="KW-1185">Reference proteome</keyword>
<sequence>MKVGIEEDLVGNGMRMRLREGIEGDDEGLAAGNAVGNGWGRIEAVRIRSKGRSGIEAEDSTEVKKMRGL</sequence>
<dbReference type="AlphaFoldDB" id="A0AAV2G7Z1"/>
<evidence type="ECO:0000256" key="1">
    <source>
        <dbReference type="SAM" id="MobiDB-lite"/>
    </source>
</evidence>
<proteinExistence type="predicted"/>
<reference evidence="2 3" key="1">
    <citation type="submission" date="2024-04" db="EMBL/GenBank/DDBJ databases">
        <authorList>
            <person name="Fracassetti M."/>
        </authorList>
    </citation>
    <scope>NUCLEOTIDE SEQUENCE [LARGE SCALE GENOMIC DNA]</scope>
</reference>
<accession>A0AAV2G7Z1</accession>
<dbReference type="Proteomes" id="UP001497516">
    <property type="component" value="Chromosome 8"/>
</dbReference>
<organism evidence="2 3">
    <name type="scientific">Linum trigynum</name>
    <dbReference type="NCBI Taxonomy" id="586398"/>
    <lineage>
        <taxon>Eukaryota</taxon>
        <taxon>Viridiplantae</taxon>
        <taxon>Streptophyta</taxon>
        <taxon>Embryophyta</taxon>
        <taxon>Tracheophyta</taxon>
        <taxon>Spermatophyta</taxon>
        <taxon>Magnoliopsida</taxon>
        <taxon>eudicotyledons</taxon>
        <taxon>Gunneridae</taxon>
        <taxon>Pentapetalae</taxon>
        <taxon>rosids</taxon>
        <taxon>fabids</taxon>
        <taxon>Malpighiales</taxon>
        <taxon>Linaceae</taxon>
        <taxon>Linum</taxon>
    </lineage>
</organism>
<feature type="region of interest" description="Disordered" evidence="1">
    <location>
        <begin position="50"/>
        <end position="69"/>
    </location>
</feature>